<keyword evidence="2" id="KW-0238">DNA-binding</keyword>
<dbReference type="SUPFAM" id="SSF46785">
    <property type="entry name" value="Winged helix' DNA-binding domain"/>
    <property type="match status" value="1"/>
</dbReference>
<dbReference type="InterPro" id="IPR036390">
    <property type="entry name" value="WH_DNA-bd_sf"/>
</dbReference>
<dbReference type="SMART" id="SM00345">
    <property type="entry name" value="HTH_GNTR"/>
    <property type="match status" value="1"/>
</dbReference>
<dbReference type="Gene3D" id="1.20.120.530">
    <property type="entry name" value="GntR ligand-binding domain-like"/>
    <property type="match status" value="1"/>
</dbReference>
<dbReference type="InterPro" id="IPR011711">
    <property type="entry name" value="GntR_C"/>
</dbReference>
<dbReference type="InterPro" id="IPR008920">
    <property type="entry name" value="TF_FadR/GntR_C"/>
</dbReference>
<dbReference type="PROSITE" id="PS50949">
    <property type="entry name" value="HTH_GNTR"/>
    <property type="match status" value="1"/>
</dbReference>
<reference evidence="6 7" key="1">
    <citation type="submission" date="2018-06" db="EMBL/GenBank/DDBJ databases">
        <authorList>
            <consortium name="Pathogen Informatics"/>
            <person name="Doyle S."/>
        </authorList>
    </citation>
    <scope>NUCLEOTIDE SEQUENCE [LARGE SCALE GENOMIC DNA]</scope>
    <source>
        <strain evidence="6 7">NCTC13291</strain>
    </source>
</reference>
<dbReference type="Pfam" id="PF07729">
    <property type="entry name" value="FCD"/>
    <property type="match status" value="1"/>
</dbReference>
<dbReference type="PANTHER" id="PTHR43537">
    <property type="entry name" value="TRANSCRIPTIONAL REGULATOR, GNTR FAMILY"/>
    <property type="match status" value="1"/>
</dbReference>
<dbReference type="PRINTS" id="PR00035">
    <property type="entry name" value="HTHGNTR"/>
</dbReference>
<dbReference type="Proteomes" id="UP000254919">
    <property type="component" value="Unassembled WGS sequence"/>
</dbReference>
<dbReference type="Pfam" id="PF00392">
    <property type="entry name" value="GntR"/>
    <property type="match status" value="1"/>
</dbReference>
<dbReference type="SMART" id="SM00895">
    <property type="entry name" value="FCD"/>
    <property type="match status" value="1"/>
</dbReference>
<proteinExistence type="predicted"/>
<feature type="region of interest" description="Disordered" evidence="4">
    <location>
        <begin position="1"/>
        <end position="23"/>
    </location>
</feature>
<evidence type="ECO:0000256" key="2">
    <source>
        <dbReference type="ARBA" id="ARBA00023125"/>
    </source>
</evidence>
<name>A0A379MX52_9PROT</name>
<evidence type="ECO:0000313" key="7">
    <source>
        <dbReference type="Proteomes" id="UP000254919"/>
    </source>
</evidence>
<dbReference type="PANTHER" id="PTHR43537:SF50">
    <property type="entry name" value="TRANSCRIPTIONAL REGULATORY PROTEIN"/>
    <property type="match status" value="1"/>
</dbReference>
<dbReference type="CDD" id="cd07377">
    <property type="entry name" value="WHTH_GntR"/>
    <property type="match status" value="1"/>
</dbReference>
<dbReference type="GO" id="GO:0003677">
    <property type="term" value="F:DNA binding"/>
    <property type="evidence" value="ECO:0007669"/>
    <property type="project" value="UniProtKB-KW"/>
</dbReference>
<sequence length="234" mass="25266">MVVSALMDAEGPENLPAGGGDGPIVRRPLQEEVAARLRDLITQGTIAPGTRINEVALCAKLGVSRTPLREAVRMLAGEGLVELVPARGAVVRRVTLKDVTDSLTVLRNLEGLAGELACSEAPEDGVARVVALHEAMMDRYAARDRMAYFKLNQAIHTAIVALSGNATLIWAHEAIQARMKHIRFIGNAGPEKWAGAVAEHEQMVAALRKRDGAALARVLQLHLDKTLERVRDQI</sequence>
<evidence type="ECO:0000256" key="1">
    <source>
        <dbReference type="ARBA" id="ARBA00023015"/>
    </source>
</evidence>
<evidence type="ECO:0000256" key="4">
    <source>
        <dbReference type="SAM" id="MobiDB-lite"/>
    </source>
</evidence>
<protein>
    <submittedName>
        <fullName evidence="6">Uncharacterized HTH-type transcriptional regulator ydfH</fullName>
    </submittedName>
</protein>
<gene>
    <name evidence="6" type="primary">ydfH_2</name>
    <name evidence="6" type="ORF">NCTC13291_01090</name>
</gene>
<dbReference type="AlphaFoldDB" id="A0A379MX52"/>
<evidence type="ECO:0000256" key="3">
    <source>
        <dbReference type="ARBA" id="ARBA00023163"/>
    </source>
</evidence>
<dbReference type="Gene3D" id="1.10.10.10">
    <property type="entry name" value="Winged helix-like DNA-binding domain superfamily/Winged helix DNA-binding domain"/>
    <property type="match status" value="1"/>
</dbReference>
<dbReference type="InterPro" id="IPR000524">
    <property type="entry name" value="Tscrpt_reg_HTH_GntR"/>
</dbReference>
<dbReference type="GeneID" id="99632144"/>
<dbReference type="InterPro" id="IPR036388">
    <property type="entry name" value="WH-like_DNA-bd_sf"/>
</dbReference>
<dbReference type="RefSeq" id="WP_019462289.1">
    <property type="nucleotide sequence ID" value="NZ_AP031462.1"/>
</dbReference>
<evidence type="ECO:0000313" key="6">
    <source>
        <dbReference type="EMBL" id="SUE39119.1"/>
    </source>
</evidence>
<dbReference type="SUPFAM" id="SSF48008">
    <property type="entry name" value="GntR ligand-binding domain-like"/>
    <property type="match status" value="1"/>
</dbReference>
<accession>A0A379MX52</accession>
<dbReference type="GO" id="GO:0003700">
    <property type="term" value="F:DNA-binding transcription factor activity"/>
    <property type="evidence" value="ECO:0007669"/>
    <property type="project" value="InterPro"/>
</dbReference>
<feature type="domain" description="HTH gntR-type" evidence="5">
    <location>
        <begin position="27"/>
        <end position="94"/>
    </location>
</feature>
<organism evidence="6 7">
    <name type="scientific">Roseomonas mucosa</name>
    <dbReference type="NCBI Taxonomy" id="207340"/>
    <lineage>
        <taxon>Bacteria</taxon>
        <taxon>Pseudomonadati</taxon>
        <taxon>Pseudomonadota</taxon>
        <taxon>Alphaproteobacteria</taxon>
        <taxon>Acetobacterales</taxon>
        <taxon>Roseomonadaceae</taxon>
        <taxon>Roseomonas</taxon>
    </lineage>
</organism>
<keyword evidence="1" id="KW-0805">Transcription regulation</keyword>
<keyword evidence="3" id="KW-0804">Transcription</keyword>
<dbReference type="EMBL" id="UGVN01000001">
    <property type="protein sequence ID" value="SUE39119.1"/>
    <property type="molecule type" value="Genomic_DNA"/>
</dbReference>
<evidence type="ECO:0000259" key="5">
    <source>
        <dbReference type="PROSITE" id="PS50949"/>
    </source>
</evidence>